<name>A0A0A9BSG5_ARUDO</name>
<dbReference type="AlphaFoldDB" id="A0A0A9BSG5"/>
<reference evidence="1" key="2">
    <citation type="journal article" date="2015" name="Data Brief">
        <title>Shoot transcriptome of the giant reed, Arundo donax.</title>
        <authorList>
            <person name="Barrero R.A."/>
            <person name="Guerrero F.D."/>
            <person name="Moolhuijzen P."/>
            <person name="Goolsby J.A."/>
            <person name="Tidwell J."/>
            <person name="Bellgard S.E."/>
            <person name="Bellgard M.I."/>
        </authorList>
    </citation>
    <scope>NUCLEOTIDE SEQUENCE</scope>
    <source>
        <tissue evidence="1">Shoot tissue taken approximately 20 cm above the soil surface</tissue>
    </source>
</reference>
<organism evidence="1">
    <name type="scientific">Arundo donax</name>
    <name type="common">Giant reed</name>
    <name type="synonym">Donax arundinaceus</name>
    <dbReference type="NCBI Taxonomy" id="35708"/>
    <lineage>
        <taxon>Eukaryota</taxon>
        <taxon>Viridiplantae</taxon>
        <taxon>Streptophyta</taxon>
        <taxon>Embryophyta</taxon>
        <taxon>Tracheophyta</taxon>
        <taxon>Spermatophyta</taxon>
        <taxon>Magnoliopsida</taxon>
        <taxon>Liliopsida</taxon>
        <taxon>Poales</taxon>
        <taxon>Poaceae</taxon>
        <taxon>PACMAD clade</taxon>
        <taxon>Arundinoideae</taxon>
        <taxon>Arundineae</taxon>
        <taxon>Arundo</taxon>
    </lineage>
</organism>
<evidence type="ECO:0000313" key="1">
    <source>
        <dbReference type="EMBL" id="JAD65103.1"/>
    </source>
</evidence>
<protein>
    <submittedName>
        <fullName evidence="1">Uncharacterized protein</fullName>
    </submittedName>
</protein>
<accession>A0A0A9BSG5</accession>
<proteinExistence type="predicted"/>
<dbReference type="EMBL" id="GBRH01232792">
    <property type="protein sequence ID" value="JAD65103.1"/>
    <property type="molecule type" value="Transcribed_RNA"/>
</dbReference>
<reference evidence="1" key="1">
    <citation type="submission" date="2014-09" db="EMBL/GenBank/DDBJ databases">
        <authorList>
            <person name="Magalhaes I.L.F."/>
            <person name="Oliveira U."/>
            <person name="Santos F.R."/>
            <person name="Vidigal T.H.D.A."/>
            <person name="Brescovit A.D."/>
            <person name="Santos A.J."/>
        </authorList>
    </citation>
    <scope>NUCLEOTIDE SEQUENCE</scope>
    <source>
        <tissue evidence="1">Shoot tissue taken approximately 20 cm above the soil surface</tissue>
    </source>
</reference>
<sequence>MGLHKATLRSQGRPSSRCSKPRCGYIIARVVVG</sequence>